<dbReference type="Pfam" id="PF13483">
    <property type="entry name" value="Lactamase_B_3"/>
    <property type="match status" value="1"/>
</dbReference>
<sequence length="225" mass="23667">MRSGGLSVKLKWFGHAAFLLTAARGTRIITDPYIPGSFDGGIGYGPIEETADAVTVSHNHDDHAGWRLLPGNPQLIRGAGSFKVESVSISGFDTAHDEAGGAKRGRNTVYLFELDGLRLCHLGDLGEELPKPVAGAIGAVDVLLCPVGGLFTLDAEQAHAVAASLKAKVVIPMHYKTAKLGFPIAGVVDFIRGRENVKQASSAEVEITTAALPAGPEIWVLNHAL</sequence>
<reference evidence="1" key="1">
    <citation type="journal article" date="2020" name="mSystems">
        <title>Genome- and Community-Level Interaction Insights into Carbon Utilization and Element Cycling Functions of Hydrothermarchaeota in Hydrothermal Sediment.</title>
        <authorList>
            <person name="Zhou Z."/>
            <person name="Liu Y."/>
            <person name="Xu W."/>
            <person name="Pan J."/>
            <person name="Luo Z.H."/>
            <person name="Li M."/>
        </authorList>
    </citation>
    <scope>NUCLEOTIDE SEQUENCE [LARGE SCALE GENOMIC DNA]</scope>
    <source>
        <strain evidence="1">SpSt-488</strain>
    </source>
</reference>
<dbReference type="InterPro" id="IPR036866">
    <property type="entry name" value="RibonucZ/Hydroxyglut_hydro"/>
</dbReference>
<gene>
    <name evidence="1" type="ORF">ENS41_03810</name>
</gene>
<proteinExistence type="predicted"/>
<dbReference type="PANTHER" id="PTHR39189">
    <property type="entry name" value="UPF0173 METAL-DEPENDENT HYDROLASE YTKL"/>
    <property type="match status" value="1"/>
</dbReference>
<dbReference type="PANTHER" id="PTHR39189:SF1">
    <property type="entry name" value="UPF0173 METAL-DEPENDENT HYDROLASE YTKL"/>
    <property type="match status" value="1"/>
</dbReference>
<dbReference type="EMBL" id="DSUT01000075">
    <property type="protein sequence ID" value="HGK28058.1"/>
    <property type="molecule type" value="Genomic_DNA"/>
</dbReference>
<protein>
    <submittedName>
        <fullName evidence="1">MBL fold metallo-hydrolase</fullName>
    </submittedName>
</protein>
<dbReference type="SUPFAM" id="SSF56281">
    <property type="entry name" value="Metallo-hydrolase/oxidoreductase"/>
    <property type="match status" value="1"/>
</dbReference>
<accession>A0A7C4GGB3</accession>
<evidence type="ECO:0000313" key="1">
    <source>
        <dbReference type="EMBL" id="HGK28058.1"/>
    </source>
</evidence>
<organism evidence="1">
    <name type="scientific">candidate division WOR-3 bacterium</name>
    <dbReference type="NCBI Taxonomy" id="2052148"/>
    <lineage>
        <taxon>Bacteria</taxon>
        <taxon>Bacteria division WOR-3</taxon>
    </lineage>
</organism>
<dbReference type="AlphaFoldDB" id="A0A7C4GGB3"/>
<keyword evidence="1" id="KW-0378">Hydrolase</keyword>
<comment type="caution">
    <text evidence="1">The sequence shown here is derived from an EMBL/GenBank/DDBJ whole genome shotgun (WGS) entry which is preliminary data.</text>
</comment>
<dbReference type="GO" id="GO:0016787">
    <property type="term" value="F:hydrolase activity"/>
    <property type="evidence" value="ECO:0007669"/>
    <property type="project" value="UniProtKB-KW"/>
</dbReference>
<name>A0A7C4GGB3_UNCW3</name>
<dbReference type="Gene3D" id="3.60.15.10">
    <property type="entry name" value="Ribonuclease Z/Hydroxyacylglutathione hydrolase-like"/>
    <property type="match status" value="1"/>
</dbReference>